<dbReference type="eggNOG" id="COG0667">
    <property type="taxonomic scope" value="Bacteria"/>
</dbReference>
<dbReference type="CDD" id="cd19097">
    <property type="entry name" value="AKR_unchar"/>
    <property type="match status" value="1"/>
</dbReference>
<keyword evidence="3" id="KW-1185">Reference proteome</keyword>
<dbReference type="InterPro" id="IPR036812">
    <property type="entry name" value="NAD(P)_OxRdtase_dom_sf"/>
</dbReference>
<dbReference type="PANTHER" id="PTHR43312:SF1">
    <property type="entry name" value="NADP-DEPENDENT OXIDOREDUCTASE DOMAIN-CONTAINING PROTEIN"/>
    <property type="match status" value="1"/>
</dbReference>
<dbReference type="Gene3D" id="3.20.20.100">
    <property type="entry name" value="NADP-dependent oxidoreductase domain"/>
    <property type="match status" value="1"/>
</dbReference>
<dbReference type="InterPro" id="IPR023210">
    <property type="entry name" value="NADP_OxRdtase_dom"/>
</dbReference>
<accession>Q1YPT8</accession>
<dbReference type="SUPFAM" id="SSF51430">
    <property type="entry name" value="NAD(P)-linked oxidoreductase"/>
    <property type="match status" value="1"/>
</dbReference>
<feature type="domain" description="NADP-dependent oxidoreductase" evidence="1">
    <location>
        <begin position="2"/>
        <end position="263"/>
    </location>
</feature>
<reference evidence="2 3" key="1">
    <citation type="submission" date="2006-03" db="EMBL/GenBank/DDBJ databases">
        <authorList>
            <person name="Giovannoni S.J."/>
            <person name="Cho J.-C."/>
            <person name="Ferriera S."/>
            <person name="Johnson J."/>
            <person name="Kravitz S."/>
            <person name="Halpern A."/>
            <person name="Remington K."/>
            <person name="Beeson K."/>
            <person name="Tran B."/>
            <person name="Rogers Y.-H."/>
            <person name="Friedman R."/>
            <person name="Venter J.C."/>
        </authorList>
    </citation>
    <scope>NUCLEOTIDE SEQUENCE [LARGE SCALE GENOMIC DNA]</scope>
    <source>
        <strain evidence="2 3">HTCC2207</strain>
    </source>
</reference>
<name>Q1YPT8_9GAMM</name>
<gene>
    <name evidence="2" type="ORF">GB2207_05904</name>
</gene>
<organism evidence="2 3">
    <name type="scientific">gamma proteobacterium HTCC2207</name>
    <dbReference type="NCBI Taxonomy" id="314287"/>
    <lineage>
        <taxon>Bacteria</taxon>
        <taxon>Pseudomonadati</taxon>
        <taxon>Pseudomonadota</taxon>
        <taxon>Gammaproteobacteria</taxon>
        <taxon>Cellvibrionales</taxon>
        <taxon>Porticoccaceae</taxon>
        <taxon>SAR92 clade</taxon>
    </lineage>
</organism>
<dbReference type="EMBL" id="AAPI01000008">
    <property type="protein sequence ID" value="EAS46271.1"/>
    <property type="molecule type" value="Genomic_DNA"/>
</dbReference>
<evidence type="ECO:0000259" key="1">
    <source>
        <dbReference type="Pfam" id="PF00248"/>
    </source>
</evidence>
<dbReference type="PANTHER" id="PTHR43312">
    <property type="entry name" value="D-THREO-ALDOSE 1-DEHYDROGENASE"/>
    <property type="match status" value="1"/>
</dbReference>
<dbReference type="STRING" id="314287.GB2207_05904"/>
<dbReference type="InterPro" id="IPR053135">
    <property type="entry name" value="AKR2_Oxidoreductase"/>
</dbReference>
<dbReference type="OrthoDB" id="9773828at2"/>
<dbReference type="PRINTS" id="PR00069">
    <property type="entry name" value="ALDKETRDTASE"/>
</dbReference>
<dbReference type="GO" id="GO:0016491">
    <property type="term" value="F:oxidoreductase activity"/>
    <property type="evidence" value="ECO:0007669"/>
    <property type="project" value="InterPro"/>
</dbReference>
<dbReference type="Pfam" id="PF00248">
    <property type="entry name" value="Aldo_ket_red"/>
    <property type="match status" value="1"/>
</dbReference>
<dbReference type="HOGENOM" id="CLU_023205_11_0_6"/>
<evidence type="ECO:0000313" key="3">
    <source>
        <dbReference type="Proteomes" id="UP000005555"/>
    </source>
</evidence>
<dbReference type="InterPro" id="IPR020471">
    <property type="entry name" value="AKR"/>
</dbReference>
<proteinExistence type="predicted"/>
<dbReference type="AlphaFoldDB" id="Q1YPT8"/>
<dbReference type="Proteomes" id="UP000005555">
    <property type="component" value="Unassembled WGS sequence"/>
</dbReference>
<sequence>MKLALGTAQFGLPYGVANQFGQVSKEETQRVLRSCQLAGITTIDTASSYGTSEQILGSIGVDRFNIVSKLRALPADISDVNAWVESEFDQSAKRLNVDVLHGFLLHSPKDLHTVEGKDLLAALVRLKHLGKVKKIGVSVYSPEELASLFLLYKFDIVQCPLNVVDQRLVKTGWLTKLEAYGVEVHARSSFLQGLLAMPRIKIPIKFGYWDYIWSPWFDWLKANGISGVEGCLSYSMSLSGVDKLVIGVDSEKQLNELVAIVRNPRLHDLSPMPEMSCDDDNLINPSNWVNL</sequence>
<evidence type="ECO:0000313" key="2">
    <source>
        <dbReference type="EMBL" id="EAS46271.1"/>
    </source>
</evidence>
<comment type="caution">
    <text evidence="2">The sequence shown here is derived from an EMBL/GenBank/DDBJ whole genome shotgun (WGS) entry which is preliminary data.</text>
</comment>
<protein>
    <submittedName>
        <fullName evidence="2">Aldo/keto reductase</fullName>
    </submittedName>
</protein>